<feature type="region of interest" description="Disordered" evidence="14">
    <location>
        <begin position="1"/>
        <end position="51"/>
    </location>
</feature>
<dbReference type="Proteomes" id="UP000274822">
    <property type="component" value="Unassembled WGS sequence"/>
</dbReference>
<dbReference type="PROSITE" id="PS51718">
    <property type="entry name" value="G_DYNAMIN_2"/>
    <property type="match status" value="1"/>
</dbReference>
<comment type="subcellular location">
    <subcellularLocation>
        <location evidence="1">Mitochondrion membrane</location>
        <topology evidence="1">Multi-pass membrane protein</topology>
    </subcellularLocation>
    <subcellularLocation>
        <location evidence="2">Mitochondrion outer membrane</location>
    </subcellularLocation>
</comment>
<evidence type="ECO:0000256" key="10">
    <source>
        <dbReference type="ARBA" id="ARBA00023134"/>
    </source>
</evidence>
<evidence type="ECO:0000256" key="15">
    <source>
        <dbReference type="SAM" id="Phobius"/>
    </source>
</evidence>
<accession>A0A433QRS0</accession>
<evidence type="ECO:0000256" key="6">
    <source>
        <dbReference type="ARBA" id="ARBA00022801"/>
    </source>
</evidence>
<keyword evidence="9" id="KW-0496">Mitochondrion</keyword>
<evidence type="ECO:0000256" key="7">
    <source>
        <dbReference type="ARBA" id="ARBA00022989"/>
    </source>
</evidence>
<dbReference type="InterPro" id="IPR027417">
    <property type="entry name" value="P-loop_NTPase"/>
</dbReference>
<evidence type="ECO:0000256" key="4">
    <source>
        <dbReference type="ARBA" id="ARBA00022741"/>
    </source>
</evidence>
<dbReference type="GO" id="GO:0005741">
    <property type="term" value="C:mitochondrial outer membrane"/>
    <property type="evidence" value="ECO:0007669"/>
    <property type="project" value="UniProtKB-SubCell"/>
</dbReference>
<keyword evidence="11 15" id="KW-0472">Membrane</keyword>
<dbReference type="Gene3D" id="3.40.50.300">
    <property type="entry name" value="P-loop containing nucleotide triphosphate hydrolases"/>
    <property type="match status" value="1"/>
</dbReference>
<proteinExistence type="predicted"/>
<feature type="transmembrane region" description="Helical" evidence="15">
    <location>
        <begin position="678"/>
        <end position="701"/>
    </location>
</feature>
<gene>
    <name evidence="17" type="ORF">BC938DRAFT_475258</name>
</gene>
<keyword evidence="10" id="KW-0342">GTP-binding</keyword>
<dbReference type="Pfam" id="PF00350">
    <property type="entry name" value="Dynamin_N"/>
    <property type="match status" value="1"/>
</dbReference>
<reference evidence="17 18" key="1">
    <citation type="journal article" date="2018" name="New Phytol.">
        <title>Phylogenomics of Endogonaceae and evolution of mycorrhizas within Mucoromycota.</title>
        <authorList>
            <person name="Chang Y."/>
            <person name="Desiro A."/>
            <person name="Na H."/>
            <person name="Sandor L."/>
            <person name="Lipzen A."/>
            <person name="Clum A."/>
            <person name="Barry K."/>
            <person name="Grigoriev I.V."/>
            <person name="Martin F.M."/>
            <person name="Stajich J.E."/>
            <person name="Smith M.E."/>
            <person name="Bonito G."/>
            <person name="Spatafora J.W."/>
        </authorList>
    </citation>
    <scope>NUCLEOTIDE SEQUENCE [LARGE SCALE GENOMIC DNA]</scope>
    <source>
        <strain evidence="17 18">AD002</strain>
    </source>
</reference>
<evidence type="ECO:0000313" key="18">
    <source>
        <dbReference type="Proteomes" id="UP000274822"/>
    </source>
</evidence>
<keyword evidence="8 13" id="KW-0175">Coiled coil</keyword>
<evidence type="ECO:0000256" key="2">
    <source>
        <dbReference type="ARBA" id="ARBA00004294"/>
    </source>
</evidence>
<keyword evidence="5" id="KW-1000">Mitochondrion outer membrane</keyword>
<evidence type="ECO:0000256" key="9">
    <source>
        <dbReference type="ARBA" id="ARBA00023128"/>
    </source>
</evidence>
<evidence type="ECO:0000256" key="11">
    <source>
        <dbReference type="ARBA" id="ARBA00023136"/>
    </source>
</evidence>
<sequence>MSAQYFAGGGSAGSSFVNSQNTRRRFSLPSDEPPRNPTMANFPKPSESTPWSCPAPSVPAIITNARPVSVNPSTPRLTTVQENQIFADKSNRLLNIIKGTNGILNELRETNKNRFLVSYPVIDSLNKLSRSQSFAQKPDDAASSSQRVIDAVPRDYLRRSNSLSLPPSLKDNVQVDPLTHRLLTPETAQAFNHQLNVLKLDLKVGNLSTDVASLEKESIATLLDDRLAQSIKHLDNLHSRVADKSSKVLVTGDLNAGKSTFVNALLRRDLMPTDQQPCTTLFCEVLDATENDGVQEVHAVPDPAAYVRTDESTYDKVDLRHLYKYVTDGNEQYAILKIYTADKRSTQESLLHNGVVDIAVIDSPGLNRDSLKTTALFARQEEIDVVVFVVSAENHFTLSGKEFLWNAANEKAHIFIVVNRFDGIKDKERCKRLILEQIRQLSPATYADADELVHFVSSGAVQLDENAGEPSPEDFARLEQRLRAFVLENRSRSKLSPAKNYLQNLLTDVHILSESNRLAAATEHEKAMRELEANRPAYERLLAVRDRVLEDVEKLAEDTVEAIQSLARTRLEAAVEHVENVVAAVEYPGFLLIWQYAADLAESMVYAVQREVRACESHARKQTAEAVEKIHETGEEHLGEYVAQVDIEAPFTKHKGEHAFEVAVEMTDFIDLDLQERLGFGLMGAGFGGFGAVTMVGGRILGYRNLVSLLNVVGVNNARKWAGPVITIAGIGIVSYLIHDMRYAVERKLARKVREQLREAQYADRQSYRIARCSRKVLRITGWDLHGRFQHTVEAQEKLREDQTRVAEVSGEALVYFQGIAGKAEELTARVSAIETEGHRIK</sequence>
<dbReference type="InterPro" id="IPR045063">
    <property type="entry name" value="Dynamin_N"/>
</dbReference>
<evidence type="ECO:0000259" key="16">
    <source>
        <dbReference type="PROSITE" id="PS51718"/>
    </source>
</evidence>
<evidence type="ECO:0000256" key="14">
    <source>
        <dbReference type="SAM" id="MobiDB-lite"/>
    </source>
</evidence>
<evidence type="ECO:0000313" key="17">
    <source>
        <dbReference type="EMBL" id="RUS32492.1"/>
    </source>
</evidence>
<dbReference type="InterPro" id="IPR030381">
    <property type="entry name" value="G_DYNAMIN_dom"/>
</dbReference>
<dbReference type="EMBL" id="RBNJ01002019">
    <property type="protein sequence ID" value="RUS32492.1"/>
    <property type="molecule type" value="Genomic_DNA"/>
</dbReference>
<comment type="catalytic activity">
    <reaction evidence="12">
        <text>GTP + H2O = GDP + phosphate + H(+)</text>
        <dbReference type="Rhea" id="RHEA:19669"/>
        <dbReference type="ChEBI" id="CHEBI:15377"/>
        <dbReference type="ChEBI" id="CHEBI:15378"/>
        <dbReference type="ChEBI" id="CHEBI:37565"/>
        <dbReference type="ChEBI" id="CHEBI:43474"/>
        <dbReference type="ChEBI" id="CHEBI:58189"/>
    </reaction>
</comment>
<dbReference type="AlphaFoldDB" id="A0A433QRS0"/>
<feature type="transmembrane region" description="Helical" evidence="15">
    <location>
        <begin position="721"/>
        <end position="738"/>
    </location>
</feature>
<keyword evidence="3 15" id="KW-0812">Transmembrane</keyword>
<keyword evidence="7 15" id="KW-1133">Transmembrane helix</keyword>
<keyword evidence="18" id="KW-1185">Reference proteome</keyword>
<dbReference type="GO" id="GO:0051646">
    <property type="term" value="P:mitochondrion localization"/>
    <property type="evidence" value="ECO:0007669"/>
    <property type="project" value="TreeGrafter"/>
</dbReference>
<feature type="coiled-coil region" evidence="13">
    <location>
        <begin position="521"/>
        <end position="569"/>
    </location>
</feature>
<evidence type="ECO:0000256" key="3">
    <source>
        <dbReference type="ARBA" id="ARBA00022692"/>
    </source>
</evidence>
<dbReference type="PANTHER" id="PTHR10465:SF0">
    <property type="entry name" value="SARCALUMENIN"/>
    <property type="match status" value="1"/>
</dbReference>
<evidence type="ECO:0000256" key="1">
    <source>
        <dbReference type="ARBA" id="ARBA00004225"/>
    </source>
</evidence>
<evidence type="ECO:0000256" key="8">
    <source>
        <dbReference type="ARBA" id="ARBA00023054"/>
    </source>
</evidence>
<evidence type="ECO:0000256" key="12">
    <source>
        <dbReference type="ARBA" id="ARBA00048548"/>
    </source>
</evidence>
<keyword evidence="6" id="KW-0378">Hydrolase</keyword>
<name>A0A433QRS0_9FUNG</name>
<organism evidence="17 18">
    <name type="scientific">Jimgerdemannia flammicorona</name>
    <dbReference type="NCBI Taxonomy" id="994334"/>
    <lineage>
        <taxon>Eukaryota</taxon>
        <taxon>Fungi</taxon>
        <taxon>Fungi incertae sedis</taxon>
        <taxon>Mucoromycota</taxon>
        <taxon>Mucoromycotina</taxon>
        <taxon>Endogonomycetes</taxon>
        <taxon>Endogonales</taxon>
        <taxon>Endogonaceae</taxon>
        <taxon>Jimgerdemannia</taxon>
    </lineage>
</organism>
<dbReference type="FunFam" id="3.40.50.300:FF:000638">
    <property type="entry name" value="Transmembrane GTPase Fzo1, putative"/>
    <property type="match status" value="1"/>
</dbReference>
<dbReference type="PANTHER" id="PTHR10465">
    <property type="entry name" value="TRANSMEMBRANE GTPASE FZO1"/>
    <property type="match status" value="1"/>
</dbReference>
<feature type="domain" description="Dynamin-type G" evidence="16">
    <location>
        <begin position="242"/>
        <end position="515"/>
    </location>
</feature>
<dbReference type="GO" id="GO:0008053">
    <property type="term" value="P:mitochondrial fusion"/>
    <property type="evidence" value="ECO:0007669"/>
    <property type="project" value="TreeGrafter"/>
</dbReference>
<dbReference type="GO" id="GO:0005525">
    <property type="term" value="F:GTP binding"/>
    <property type="evidence" value="ECO:0007669"/>
    <property type="project" value="UniProtKB-KW"/>
</dbReference>
<protein>
    <recommendedName>
        <fullName evidence="16">Dynamin-type G domain-containing protein</fullName>
    </recommendedName>
</protein>
<evidence type="ECO:0000256" key="5">
    <source>
        <dbReference type="ARBA" id="ARBA00022787"/>
    </source>
</evidence>
<dbReference type="GO" id="GO:0003924">
    <property type="term" value="F:GTPase activity"/>
    <property type="evidence" value="ECO:0007669"/>
    <property type="project" value="InterPro"/>
</dbReference>
<dbReference type="InterPro" id="IPR027094">
    <property type="entry name" value="Mitofusin_fam"/>
</dbReference>
<comment type="caution">
    <text evidence="17">The sequence shown here is derived from an EMBL/GenBank/DDBJ whole genome shotgun (WGS) entry which is preliminary data.</text>
</comment>
<keyword evidence="4" id="KW-0547">Nucleotide-binding</keyword>
<evidence type="ECO:0000256" key="13">
    <source>
        <dbReference type="SAM" id="Coils"/>
    </source>
</evidence>
<dbReference type="SUPFAM" id="SSF52540">
    <property type="entry name" value="P-loop containing nucleoside triphosphate hydrolases"/>
    <property type="match status" value="1"/>
</dbReference>